<protein>
    <submittedName>
        <fullName evidence="11">Alkanesulfonates transport system permease protein</fullName>
    </submittedName>
</protein>
<dbReference type="Pfam" id="PF00528">
    <property type="entry name" value="BPD_transp_1"/>
    <property type="match status" value="1"/>
</dbReference>
<keyword evidence="12" id="KW-1185">Reference proteome</keyword>
<feature type="transmembrane region" description="Helical" evidence="8">
    <location>
        <begin position="228"/>
        <end position="249"/>
    </location>
</feature>
<evidence type="ECO:0000256" key="9">
    <source>
        <dbReference type="SAM" id="SignalP"/>
    </source>
</evidence>
<feature type="transmembrane region" description="Helical" evidence="8">
    <location>
        <begin position="198"/>
        <end position="216"/>
    </location>
</feature>
<comment type="subcellular location">
    <subcellularLocation>
        <location evidence="1">Cell inner membrane</location>
        <topology evidence="1">Multi-pass membrane protein</topology>
    </subcellularLocation>
    <subcellularLocation>
        <location evidence="8">Cell membrane</location>
        <topology evidence="8">Multi-pass membrane protein</topology>
    </subcellularLocation>
</comment>
<dbReference type="Gene3D" id="1.10.3720.10">
    <property type="entry name" value="MetI-like"/>
    <property type="match status" value="1"/>
</dbReference>
<evidence type="ECO:0000256" key="1">
    <source>
        <dbReference type="ARBA" id="ARBA00004429"/>
    </source>
</evidence>
<keyword evidence="9" id="KW-0732">Signal</keyword>
<reference evidence="11 12" key="1">
    <citation type="submission" date="2020-06" db="EMBL/GenBank/DDBJ databases">
        <title>Genome sequence of Paramixta manurensis strain PD-1.</title>
        <authorList>
            <person name="Lee C.W."/>
            <person name="Kim J."/>
        </authorList>
    </citation>
    <scope>NUCLEOTIDE SEQUENCE [LARGE SCALE GENOMIC DNA]</scope>
    <source>
        <strain evidence="11 12">PD-1</strain>
    </source>
</reference>
<keyword evidence="3" id="KW-1003">Cell membrane</keyword>
<dbReference type="PANTHER" id="PTHR30151">
    <property type="entry name" value="ALKANE SULFONATE ABC TRANSPORTER-RELATED, MEMBRANE SUBUNIT"/>
    <property type="match status" value="1"/>
</dbReference>
<evidence type="ECO:0000313" key="11">
    <source>
        <dbReference type="EMBL" id="QKJ86897.1"/>
    </source>
</evidence>
<keyword evidence="7 8" id="KW-0472">Membrane</keyword>
<evidence type="ECO:0000256" key="5">
    <source>
        <dbReference type="ARBA" id="ARBA00022692"/>
    </source>
</evidence>
<dbReference type="CDD" id="cd06261">
    <property type="entry name" value="TM_PBP2"/>
    <property type="match status" value="1"/>
</dbReference>
<name>A0A6M8UEJ3_9GAMM</name>
<dbReference type="PANTHER" id="PTHR30151:SF25">
    <property type="entry name" value="TAURINE TRANSPORT SYSTEM PERMEASE PROTEIN TAUC"/>
    <property type="match status" value="1"/>
</dbReference>
<dbReference type="RefSeq" id="WP_173633878.1">
    <property type="nucleotide sequence ID" value="NZ_CP054212.1"/>
</dbReference>
<dbReference type="GO" id="GO:0055085">
    <property type="term" value="P:transmembrane transport"/>
    <property type="evidence" value="ECO:0007669"/>
    <property type="project" value="InterPro"/>
</dbReference>
<dbReference type="GO" id="GO:0010438">
    <property type="term" value="P:cellular response to sulfur starvation"/>
    <property type="evidence" value="ECO:0007669"/>
    <property type="project" value="TreeGrafter"/>
</dbReference>
<feature type="transmembrane region" description="Helical" evidence="8">
    <location>
        <begin position="58"/>
        <end position="84"/>
    </location>
</feature>
<evidence type="ECO:0000259" key="10">
    <source>
        <dbReference type="PROSITE" id="PS50928"/>
    </source>
</evidence>
<sequence>MRVFKTRRWRAWVLPALLLALWATTSHYSASNRAILVPPAVVWHTLWHAVSDGSLPAALAATVVRAFGGLLLGALSGAVLGIILGTCRLAHRLFSPTFNGAQQIALFAWIPLLSAWVGTGEGLKITEIALGAFFPMLLSTREGCAKVPEAWREVGLLLELGRFSTLRRIILPAALPTIMSGFETAFTIAWLGTIGTEYLVGTGYVNGFGNGLGIYLAAARMYGDMDKVIVGVLALALAGVLLNRFIAALSRRATPWLLP</sequence>
<feature type="signal peptide" evidence="9">
    <location>
        <begin position="1"/>
        <end position="29"/>
    </location>
</feature>
<accession>A0A6M8UEJ3</accession>
<evidence type="ECO:0000256" key="8">
    <source>
        <dbReference type="RuleBase" id="RU363032"/>
    </source>
</evidence>
<dbReference type="SUPFAM" id="SSF161098">
    <property type="entry name" value="MetI-like"/>
    <property type="match status" value="1"/>
</dbReference>
<organism evidence="11 12">
    <name type="scientific">Paramixta manurensis</name>
    <dbReference type="NCBI Taxonomy" id="2740817"/>
    <lineage>
        <taxon>Bacteria</taxon>
        <taxon>Pseudomonadati</taxon>
        <taxon>Pseudomonadota</taxon>
        <taxon>Gammaproteobacteria</taxon>
        <taxon>Enterobacterales</taxon>
        <taxon>Erwiniaceae</taxon>
        <taxon>Paramixta</taxon>
    </lineage>
</organism>
<dbReference type="GO" id="GO:0005886">
    <property type="term" value="C:plasma membrane"/>
    <property type="evidence" value="ECO:0007669"/>
    <property type="project" value="UniProtKB-SubCell"/>
</dbReference>
<dbReference type="KEGG" id="pmak:PMPD1_1948"/>
<feature type="transmembrane region" description="Helical" evidence="8">
    <location>
        <begin position="169"/>
        <end position="192"/>
    </location>
</feature>
<keyword evidence="6 8" id="KW-1133">Transmembrane helix</keyword>
<evidence type="ECO:0000256" key="7">
    <source>
        <dbReference type="ARBA" id="ARBA00023136"/>
    </source>
</evidence>
<gene>
    <name evidence="11" type="ORF">PMPD1_1948</name>
</gene>
<evidence type="ECO:0000256" key="2">
    <source>
        <dbReference type="ARBA" id="ARBA00022448"/>
    </source>
</evidence>
<evidence type="ECO:0000313" key="12">
    <source>
        <dbReference type="Proteomes" id="UP000505325"/>
    </source>
</evidence>
<proteinExistence type="inferred from homology"/>
<comment type="similarity">
    <text evidence="8">Belongs to the binding-protein-dependent transport system permease family.</text>
</comment>
<dbReference type="InterPro" id="IPR000515">
    <property type="entry name" value="MetI-like"/>
</dbReference>
<feature type="chain" id="PRO_5026696866" evidence="9">
    <location>
        <begin position="30"/>
        <end position="259"/>
    </location>
</feature>
<evidence type="ECO:0000256" key="4">
    <source>
        <dbReference type="ARBA" id="ARBA00022519"/>
    </source>
</evidence>
<dbReference type="EMBL" id="CP054212">
    <property type="protein sequence ID" value="QKJ86897.1"/>
    <property type="molecule type" value="Genomic_DNA"/>
</dbReference>
<keyword evidence="2 8" id="KW-0813">Transport</keyword>
<dbReference type="PROSITE" id="PS50928">
    <property type="entry name" value="ABC_TM1"/>
    <property type="match status" value="1"/>
</dbReference>
<dbReference type="AlphaFoldDB" id="A0A6M8UEJ3"/>
<evidence type="ECO:0000256" key="3">
    <source>
        <dbReference type="ARBA" id="ARBA00022475"/>
    </source>
</evidence>
<keyword evidence="4" id="KW-0997">Cell inner membrane</keyword>
<evidence type="ECO:0000256" key="6">
    <source>
        <dbReference type="ARBA" id="ARBA00022989"/>
    </source>
</evidence>
<dbReference type="InterPro" id="IPR035906">
    <property type="entry name" value="MetI-like_sf"/>
</dbReference>
<keyword evidence="5 8" id="KW-0812">Transmembrane</keyword>
<dbReference type="Proteomes" id="UP000505325">
    <property type="component" value="Chromosome"/>
</dbReference>
<feature type="domain" description="ABC transmembrane type-1" evidence="10">
    <location>
        <begin position="59"/>
        <end position="246"/>
    </location>
</feature>